<accession>A0ABT3SMY9</accession>
<dbReference type="PROSITE" id="PS00104">
    <property type="entry name" value="EPSP_SYNTHASE_1"/>
    <property type="match status" value="1"/>
</dbReference>
<feature type="domain" description="Enolpyruvate transferase" evidence="8">
    <location>
        <begin position="13"/>
        <end position="418"/>
    </location>
</feature>
<dbReference type="PANTHER" id="PTHR21090:SF5">
    <property type="entry name" value="PENTAFUNCTIONAL AROM POLYPEPTIDE"/>
    <property type="match status" value="1"/>
</dbReference>
<comment type="catalytic activity">
    <reaction evidence="6">
        <text>3-phosphoshikimate + phosphoenolpyruvate = 5-O-(1-carboxyvinyl)-3-phosphoshikimate + phosphate</text>
        <dbReference type="Rhea" id="RHEA:21256"/>
        <dbReference type="ChEBI" id="CHEBI:43474"/>
        <dbReference type="ChEBI" id="CHEBI:57701"/>
        <dbReference type="ChEBI" id="CHEBI:58702"/>
        <dbReference type="ChEBI" id="CHEBI:145989"/>
        <dbReference type="EC" id="2.5.1.19"/>
    </reaction>
    <physiologicalReaction direction="left-to-right" evidence="6">
        <dbReference type="Rhea" id="RHEA:21257"/>
    </physiologicalReaction>
</comment>
<feature type="binding site" evidence="7">
    <location>
        <position position="313"/>
    </location>
    <ligand>
        <name>3-phosphoshikimate</name>
        <dbReference type="ChEBI" id="CHEBI:145989"/>
    </ligand>
</feature>
<feature type="binding site" evidence="7">
    <location>
        <position position="30"/>
    </location>
    <ligand>
        <name>3-phosphoshikimate</name>
        <dbReference type="ChEBI" id="CHEBI:145989"/>
    </ligand>
</feature>
<dbReference type="PROSITE" id="PS00885">
    <property type="entry name" value="EPSP_SYNTHASE_2"/>
    <property type="match status" value="1"/>
</dbReference>
<organism evidence="9 10">
    <name type="scientific">Mycobacterium pinniadriaticum</name>
    <dbReference type="NCBI Taxonomy" id="2994102"/>
    <lineage>
        <taxon>Bacteria</taxon>
        <taxon>Bacillati</taxon>
        <taxon>Actinomycetota</taxon>
        <taxon>Actinomycetes</taxon>
        <taxon>Mycobacteriales</taxon>
        <taxon>Mycobacteriaceae</taxon>
        <taxon>Mycobacterium</taxon>
    </lineage>
</organism>
<feature type="binding site" evidence="7">
    <location>
        <position position="25"/>
    </location>
    <ligand>
        <name>3-phosphoshikimate</name>
        <dbReference type="ChEBI" id="CHEBI:145989"/>
    </ligand>
</feature>
<feature type="binding site" evidence="7">
    <location>
        <position position="25"/>
    </location>
    <ligand>
        <name>phosphoenolpyruvate</name>
        <dbReference type="ChEBI" id="CHEBI:58702"/>
    </ligand>
</feature>
<dbReference type="PIRSF" id="PIRSF000505">
    <property type="entry name" value="EPSPS"/>
    <property type="match status" value="1"/>
</dbReference>
<feature type="binding site" evidence="7">
    <location>
        <position position="170"/>
    </location>
    <ligand>
        <name>3-phosphoshikimate</name>
        <dbReference type="ChEBI" id="CHEBI:145989"/>
    </ligand>
</feature>
<dbReference type="PANTHER" id="PTHR21090">
    <property type="entry name" value="AROM/DEHYDROQUINATE SYNTHASE"/>
    <property type="match status" value="1"/>
</dbReference>
<evidence type="ECO:0000256" key="4">
    <source>
        <dbReference type="ARBA" id="ARBA00022679"/>
    </source>
</evidence>
<keyword evidence="3 7" id="KW-0028">Amino-acid biosynthesis</keyword>
<feature type="binding site" evidence="7">
    <location>
        <position position="412"/>
    </location>
    <ligand>
        <name>phosphoenolpyruvate</name>
        <dbReference type="ChEBI" id="CHEBI:58702"/>
    </ligand>
</feature>
<dbReference type="EMBL" id="JAPJDO010000048">
    <property type="protein sequence ID" value="MCX2940823.1"/>
    <property type="molecule type" value="Genomic_DNA"/>
</dbReference>
<feature type="binding site" evidence="7">
    <location>
        <position position="169"/>
    </location>
    <ligand>
        <name>3-phosphoshikimate</name>
        <dbReference type="ChEBI" id="CHEBI:145989"/>
    </ligand>
</feature>
<dbReference type="GO" id="GO:0003866">
    <property type="term" value="F:3-phosphoshikimate 1-carboxyvinyltransferase activity"/>
    <property type="evidence" value="ECO:0007669"/>
    <property type="project" value="UniProtKB-EC"/>
</dbReference>
<comment type="pathway">
    <text evidence="1 7">Metabolic intermediate biosynthesis; chorismate biosynthesis; chorismate from D-erythrose 4-phosphate and phosphoenolpyruvate: step 6/7.</text>
</comment>
<feature type="binding site" evidence="7">
    <location>
        <position position="387"/>
    </location>
    <ligand>
        <name>phosphoenolpyruvate</name>
        <dbReference type="ChEBI" id="CHEBI:58702"/>
    </ligand>
</feature>
<dbReference type="InterPro" id="IPR001986">
    <property type="entry name" value="Enolpyruvate_Tfrase_dom"/>
</dbReference>
<feature type="binding site" evidence="7">
    <location>
        <position position="342"/>
    </location>
    <ligand>
        <name>3-phosphoshikimate</name>
        <dbReference type="ChEBI" id="CHEBI:145989"/>
    </ligand>
</feature>
<dbReference type="EC" id="2.5.1.19" evidence="7"/>
<feature type="binding site" evidence="7">
    <location>
        <position position="98"/>
    </location>
    <ligand>
        <name>phosphoenolpyruvate</name>
        <dbReference type="ChEBI" id="CHEBI:58702"/>
    </ligand>
</feature>
<comment type="caution">
    <text evidence="9">The sequence shown here is derived from an EMBL/GenBank/DDBJ whole genome shotgun (WGS) entry which is preliminary data.</text>
</comment>
<feature type="binding site" evidence="7">
    <location>
        <position position="126"/>
    </location>
    <ligand>
        <name>phosphoenolpyruvate</name>
        <dbReference type="ChEBI" id="CHEBI:58702"/>
    </ligand>
</feature>
<feature type="binding site" evidence="7">
    <location>
        <position position="198"/>
    </location>
    <ligand>
        <name>3-phosphoshikimate</name>
        <dbReference type="ChEBI" id="CHEBI:145989"/>
    </ligand>
</feature>
<evidence type="ECO:0000256" key="7">
    <source>
        <dbReference type="HAMAP-Rule" id="MF_00210"/>
    </source>
</evidence>
<dbReference type="HAMAP" id="MF_00210">
    <property type="entry name" value="EPSP_synth"/>
    <property type="match status" value="1"/>
</dbReference>
<evidence type="ECO:0000256" key="1">
    <source>
        <dbReference type="ARBA" id="ARBA00004811"/>
    </source>
</evidence>
<dbReference type="Proteomes" id="UP001300745">
    <property type="component" value="Unassembled WGS sequence"/>
</dbReference>
<feature type="binding site" evidence="7">
    <location>
        <position position="26"/>
    </location>
    <ligand>
        <name>3-phosphoshikimate</name>
        <dbReference type="ChEBI" id="CHEBI:145989"/>
    </ligand>
</feature>
<dbReference type="Gene3D" id="3.65.10.10">
    <property type="entry name" value="Enolpyruvate transferase domain"/>
    <property type="match status" value="2"/>
</dbReference>
<evidence type="ECO:0000256" key="3">
    <source>
        <dbReference type="ARBA" id="ARBA00022605"/>
    </source>
</evidence>
<dbReference type="InterPro" id="IPR013792">
    <property type="entry name" value="RNA3'P_cycl/enolpyr_Trfase_a/b"/>
</dbReference>
<comment type="function">
    <text evidence="7">Catalyzes the transfer of the enolpyruvyl moiety of phosphoenolpyruvate (PEP) to the 5-hydroxyl of shikimate-3-phosphate (S3P) to produce enolpyruvyl shikimate-3-phosphate and inorganic phosphate.</text>
</comment>
<feature type="binding site" evidence="7">
    <location>
        <position position="346"/>
    </location>
    <ligand>
        <name>phosphoenolpyruvate</name>
        <dbReference type="ChEBI" id="CHEBI:58702"/>
    </ligand>
</feature>
<evidence type="ECO:0000256" key="5">
    <source>
        <dbReference type="ARBA" id="ARBA00023141"/>
    </source>
</evidence>
<evidence type="ECO:0000313" key="10">
    <source>
        <dbReference type="Proteomes" id="UP001300745"/>
    </source>
</evidence>
<feature type="binding site" evidence="7">
    <location>
        <position position="171"/>
    </location>
    <ligand>
        <name>3-phosphoshikimate</name>
        <dbReference type="ChEBI" id="CHEBI:145989"/>
    </ligand>
</feature>
<keyword evidence="4 7" id="KW-0808">Transferase</keyword>
<name>A0ABT3SMY9_9MYCO</name>
<comment type="caution">
    <text evidence="7">Lacks conserved residue(s) required for the propagation of feature annotation.</text>
</comment>
<dbReference type="RefSeq" id="WP_266000683.1">
    <property type="nucleotide sequence ID" value="NZ_JAPJDN010000048.1"/>
</dbReference>
<dbReference type="NCBIfam" id="TIGR01356">
    <property type="entry name" value="aroA"/>
    <property type="match status" value="1"/>
</dbReference>
<keyword evidence="5 7" id="KW-0057">Aromatic amino acid biosynthesis</keyword>
<evidence type="ECO:0000313" key="9">
    <source>
        <dbReference type="EMBL" id="MCX2940823.1"/>
    </source>
</evidence>
<dbReference type="InterPro" id="IPR023193">
    <property type="entry name" value="EPSP_synthase_CS"/>
</dbReference>
<evidence type="ECO:0000259" key="8">
    <source>
        <dbReference type="Pfam" id="PF00275"/>
    </source>
</evidence>
<evidence type="ECO:0000256" key="2">
    <source>
        <dbReference type="ARBA" id="ARBA00009948"/>
    </source>
</evidence>
<feature type="binding site" evidence="7">
    <location>
        <position position="171"/>
    </location>
    <ligand>
        <name>phosphoenolpyruvate</name>
        <dbReference type="ChEBI" id="CHEBI:58702"/>
    </ligand>
</feature>
<reference evidence="9 10" key="1">
    <citation type="submission" date="2022-11" db="EMBL/GenBank/DDBJ databases">
        <title>Mycobacterium sp. nov.</title>
        <authorList>
            <person name="Papic B."/>
            <person name="Spicic S."/>
            <person name="Duvnjak S."/>
        </authorList>
    </citation>
    <scope>NUCLEOTIDE SEQUENCE [LARGE SCALE GENOMIC DNA]</scope>
    <source>
        <strain evidence="9 10">CVI_P4</strain>
    </source>
</reference>
<dbReference type="CDD" id="cd01556">
    <property type="entry name" value="EPSP_synthase"/>
    <property type="match status" value="1"/>
</dbReference>
<gene>
    <name evidence="7 9" type="primary">aroA</name>
    <name evidence="9" type="ORF">ORI27_29445</name>
</gene>
<protein>
    <recommendedName>
        <fullName evidence="7">3-phosphoshikimate 1-carboxyvinyltransferase</fullName>
        <ecNumber evidence="7">2.5.1.19</ecNumber>
    </recommendedName>
    <alternativeName>
        <fullName evidence="7">5-enolpyruvylshikimate-3-phosphate synthase</fullName>
        <shortName evidence="7">EPSP synthase</shortName>
        <shortName evidence="7">EPSPS</shortName>
    </alternativeName>
</protein>
<feature type="active site" description="Proton acceptor" evidence="7">
    <location>
        <position position="313"/>
    </location>
</feature>
<dbReference type="InterPro" id="IPR006264">
    <property type="entry name" value="EPSP_synthase"/>
</dbReference>
<proteinExistence type="inferred from homology"/>
<dbReference type="InterPro" id="IPR036968">
    <property type="entry name" value="Enolpyruvate_Tfrase_sf"/>
</dbReference>
<comment type="subunit">
    <text evidence="7">Monomer.</text>
</comment>
<sequence length="428" mass="43570">MSTELWTAPWTETAVDAMVTVPGSKSQTNRTLVLAALAAAQGNGRSSISGALRSRDTDLMIGALRALGIDVSGAGAELAVGGALAPGPQARIDCGLAGTVLRFVPPLAALSTSVVEFDGDEQARSRPIAPLLDALRGLGVDIDGAGLPFLVRGLGAVEGGTVHIDASASSQFVSGLLLSGAAFTQGVTVVHTGTSVPSAPHIAMTVAMLREAGVEVDDGGANQWRVAPGRIAARHWDVEPDLSNSVPFLAAAVVTGGTVGITGWPADSVQPADTILAILGLLGSTVHLTDSHLEVRGPQFYDGFDVDLHDVGELAPAVAALAALAAPGSVSRLTGIAHLRGHETDRLAALTTEIGGLGGRCTETDDGLEITATPLHAGTWHSYADHRMAMAGAIIGLRVPGVAVEDIATTGKTLPDFAALWTEMVSRG</sequence>
<dbReference type="SUPFAM" id="SSF55205">
    <property type="entry name" value="EPT/RTPC-like"/>
    <property type="match status" value="1"/>
</dbReference>
<comment type="similarity">
    <text evidence="2 7">Belongs to the EPSP synthase family.</text>
</comment>
<comment type="subcellular location">
    <subcellularLocation>
        <location evidence="7">Cytoplasm</location>
    </subcellularLocation>
</comment>
<keyword evidence="10" id="KW-1185">Reference proteome</keyword>
<dbReference type="Pfam" id="PF00275">
    <property type="entry name" value="EPSP_synthase"/>
    <property type="match status" value="1"/>
</dbReference>
<evidence type="ECO:0000256" key="6">
    <source>
        <dbReference type="ARBA" id="ARBA00044633"/>
    </source>
</evidence>
<keyword evidence="7" id="KW-0963">Cytoplasm</keyword>